<dbReference type="OrthoDB" id="2137716at2759"/>
<feature type="region of interest" description="Disordered" evidence="1">
    <location>
        <begin position="521"/>
        <end position="546"/>
    </location>
</feature>
<evidence type="ECO:0000313" key="2">
    <source>
        <dbReference type="EMBL" id="RKO91024.1"/>
    </source>
</evidence>
<dbReference type="AlphaFoldDB" id="A0A4P9WEK0"/>
<proteinExistence type="predicted"/>
<organism evidence="2 3">
    <name type="scientific">Blyttiomyces helicus</name>
    <dbReference type="NCBI Taxonomy" id="388810"/>
    <lineage>
        <taxon>Eukaryota</taxon>
        <taxon>Fungi</taxon>
        <taxon>Fungi incertae sedis</taxon>
        <taxon>Chytridiomycota</taxon>
        <taxon>Chytridiomycota incertae sedis</taxon>
        <taxon>Chytridiomycetes</taxon>
        <taxon>Chytridiomycetes incertae sedis</taxon>
        <taxon>Blyttiomyces</taxon>
    </lineage>
</organism>
<dbReference type="Proteomes" id="UP000269721">
    <property type="component" value="Unassembled WGS sequence"/>
</dbReference>
<feature type="compositionally biased region" description="Low complexity" evidence="1">
    <location>
        <begin position="252"/>
        <end position="274"/>
    </location>
</feature>
<keyword evidence="3" id="KW-1185">Reference proteome</keyword>
<accession>A0A4P9WEK0</accession>
<name>A0A4P9WEK0_9FUNG</name>
<feature type="region of interest" description="Disordered" evidence="1">
    <location>
        <begin position="367"/>
        <end position="430"/>
    </location>
</feature>
<feature type="region of interest" description="Disordered" evidence="1">
    <location>
        <begin position="250"/>
        <end position="279"/>
    </location>
</feature>
<feature type="compositionally biased region" description="Basic residues" evidence="1">
    <location>
        <begin position="521"/>
        <end position="537"/>
    </location>
</feature>
<feature type="region of interest" description="Disordered" evidence="1">
    <location>
        <begin position="103"/>
        <end position="138"/>
    </location>
</feature>
<sequence>MASPNPPPSRLYLVVTSLAIPADLRGTGVSYLPQPALLQGATDRRDAAARNLEALVALRDGWASTTASDSPSTFRGREWAELLAVLDCFVLLNGLFGYTSHMPPTPARDSTSVPASTIPRPGTPIPENRAPTPPRAPPTLRILSTIAARSSRRLSELLVAILYVRSRSLAVAHRTRALKLESEIARLRVQLAERDTRVDAERRRRGVLERALRSVLEQGPKAAVGERRELRKKDSAVEFALPVGAREESEEAASSCGSGDLTLAASSTASSSSSVEPDRVLPLPKETTFRKSLSDFKANAPPAVSPRRSFTLALGPFLRRSMGSSGQRVVPPASSLMTVVVVPPAGIEKKRDGARRSGFFRLFRRHKSAEQESQTAKVDADPVDGPVKEAPESVDVDVKLQDEQPTDPAPSLRELPPSELPLKIDTPSPPPALDRPHKFIHLPRPVSALSSPPPHLSRAHTTNAPLPTTHLITRGPIHRQRSFHITLPRTTHGINDEDRPAVEADDDDDVPISVLMARAHRAAKRRSTNVVNKRRPHSWAAPNAAS</sequence>
<protein>
    <submittedName>
        <fullName evidence="2">Uncharacterized protein</fullName>
    </submittedName>
</protein>
<feature type="compositionally biased region" description="Low complexity" evidence="1">
    <location>
        <begin position="410"/>
        <end position="421"/>
    </location>
</feature>
<feature type="compositionally biased region" description="Basic and acidic residues" evidence="1">
    <location>
        <begin position="386"/>
        <end position="402"/>
    </location>
</feature>
<feature type="region of interest" description="Disordered" evidence="1">
    <location>
        <begin position="448"/>
        <end position="468"/>
    </location>
</feature>
<evidence type="ECO:0000256" key="1">
    <source>
        <dbReference type="SAM" id="MobiDB-lite"/>
    </source>
</evidence>
<reference evidence="3" key="1">
    <citation type="journal article" date="2018" name="Nat. Microbiol.">
        <title>Leveraging single-cell genomics to expand the fungal tree of life.</title>
        <authorList>
            <person name="Ahrendt S.R."/>
            <person name="Quandt C.A."/>
            <person name="Ciobanu D."/>
            <person name="Clum A."/>
            <person name="Salamov A."/>
            <person name="Andreopoulos B."/>
            <person name="Cheng J.F."/>
            <person name="Woyke T."/>
            <person name="Pelin A."/>
            <person name="Henrissat B."/>
            <person name="Reynolds N.K."/>
            <person name="Benny G.L."/>
            <person name="Smith M.E."/>
            <person name="James T.Y."/>
            <person name="Grigoriev I.V."/>
        </authorList>
    </citation>
    <scope>NUCLEOTIDE SEQUENCE [LARGE SCALE GENOMIC DNA]</scope>
</reference>
<evidence type="ECO:0000313" key="3">
    <source>
        <dbReference type="Proteomes" id="UP000269721"/>
    </source>
</evidence>
<gene>
    <name evidence="2" type="ORF">BDK51DRAFT_31902</name>
</gene>
<dbReference type="EMBL" id="KZ995265">
    <property type="protein sequence ID" value="RKO91024.1"/>
    <property type="molecule type" value="Genomic_DNA"/>
</dbReference>